<dbReference type="AlphaFoldDB" id="A0A8H3EFB8"/>
<comment type="caution">
    <text evidence="3">The sequence shown here is derived from an EMBL/GenBank/DDBJ whole genome shotgun (WGS) entry which is preliminary data.</text>
</comment>
<feature type="region of interest" description="Disordered" evidence="1">
    <location>
        <begin position="425"/>
        <end position="448"/>
    </location>
</feature>
<proteinExistence type="predicted"/>
<evidence type="ECO:0000313" key="3">
    <source>
        <dbReference type="EMBL" id="CAF9904575.1"/>
    </source>
</evidence>
<dbReference type="InterPro" id="IPR018843">
    <property type="entry name" value="Utp8_b-prop"/>
</dbReference>
<accession>A0A8H3EFB8</accession>
<feature type="domain" description="Utp8 beta-propeller" evidence="2">
    <location>
        <begin position="31"/>
        <end position="377"/>
    </location>
</feature>
<protein>
    <recommendedName>
        <fullName evidence="2">Utp8 beta-propeller domain-containing protein</fullName>
    </recommendedName>
</protein>
<organism evidence="3 4">
    <name type="scientific">Alectoria fallacina</name>
    <dbReference type="NCBI Taxonomy" id="1903189"/>
    <lineage>
        <taxon>Eukaryota</taxon>
        <taxon>Fungi</taxon>
        <taxon>Dikarya</taxon>
        <taxon>Ascomycota</taxon>
        <taxon>Pezizomycotina</taxon>
        <taxon>Lecanoromycetes</taxon>
        <taxon>OSLEUM clade</taxon>
        <taxon>Lecanoromycetidae</taxon>
        <taxon>Lecanorales</taxon>
        <taxon>Lecanorineae</taxon>
        <taxon>Parmeliaceae</taxon>
        <taxon>Alectoria</taxon>
    </lineage>
</organism>
<dbReference type="Proteomes" id="UP000664203">
    <property type="component" value="Unassembled WGS sequence"/>
</dbReference>
<evidence type="ECO:0000259" key="2">
    <source>
        <dbReference type="Pfam" id="PF10395"/>
    </source>
</evidence>
<feature type="compositionally biased region" description="Polar residues" evidence="1">
    <location>
        <begin position="429"/>
        <end position="439"/>
    </location>
</feature>
<reference evidence="3" key="1">
    <citation type="submission" date="2021-03" db="EMBL/GenBank/DDBJ databases">
        <authorList>
            <person name="Tagirdzhanova G."/>
        </authorList>
    </citation>
    <scope>NUCLEOTIDE SEQUENCE</scope>
</reference>
<gene>
    <name evidence="3" type="ORF">ALECFALPRED_008611</name>
</gene>
<sequence>MIPKPYLLAEIPQDLTGLPGNVLAADVYAVVGSKKRKRSELALAIDRQGINIYDVQSSKLVTSYAVSPRAVFTCPPSSVRIRRQGDEPARRYTYCSVTSPKPQVICFSESSNAEITTTSINLSKEAAPVIHLDTFETASGNKLFALHKDGTVTCYSNGLETEEWNSSINADASNLVSVPAIQAAVVLSVHQARKTFLKSREDVLAIFGPDEDAVDRSLLLVMTRSPTNDANSNAGTLELRIFHIRIADAAKNGLALSTGRKLRPLATLVMPEPSLFISKSSQTTIHAASGTIYQDAEGALVVYDLTGSVPRVIHTLVRTDAFSYLRLSPELVASSRGTSLSIMDLPYGSVQDEGTMTLNSEANITQKSRKPKETLTTTENVRLLSYFAPSDVMVALDGRHLLAVHLFTTLKSGGSRKRKREGLLVNSIGRGSSSTNGAPPTSGGPGRKIKSLGSYLPSFDSNDWKGQKTTLDRCLAENDENEFERLMAAALGMKATKEDKQISNSGGRNHVDQHAVSYILKSMFSVDQASLDVDTAGDYPRILDIRFFPHKICTWLIDKGLLNLSQIEISLKQYGALPITSKLATGSLIRAFARFDSSLETLLSILASPVPLSSQEVVHVFEIVTQSPNAEATDIERLLINDNRKDDSGSNEKLQLVNWQTPDPLPSSPPILPDNNLIRRLLSSTMKRLYACPSSSVSRALKRELSTPQLRTLVDTLRMEIARSGWLSRYEDSRETLGLDNQDDKQMCIIAHLLNCVIDSLGTGGWILGSSMSDDLTETADTIAYMKAEISAALEGIEEATYLKGMLGEMLLCGKDSLNSSGKQSRSNEAKLPALPAKPLTIALDEEDSQLLPLGLKPAPVVSMIKVGAGGELIKRSRRDIGRLKSKMVGKYSFDRIMI</sequence>
<evidence type="ECO:0000256" key="1">
    <source>
        <dbReference type="SAM" id="MobiDB-lite"/>
    </source>
</evidence>
<evidence type="ECO:0000313" key="4">
    <source>
        <dbReference type="Proteomes" id="UP000664203"/>
    </source>
</evidence>
<dbReference type="OrthoDB" id="5330858at2759"/>
<dbReference type="EMBL" id="CAJPDR010000006">
    <property type="protein sequence ID" value="CAF9904575.1"/>
    <property type="molecule type" value="Genomic_DNA"/>
</dbReference>
<dbReference type="Pfam" id="PF10395">
    <property type="entry name" value="Utp8_b_propeller"/>
    <property type="match status" value="1"/>
</dbReference>
<name>A0A8H3EFB8_9LECA</name>
<keyword evidence="4" id="KW-1185">Reference proteome</keyword>